<proteinExistence type="predicted"/>
<reference evidence="1" key="1">
    <citation type="submission" date="2021-05" db="EMBL/GenBank/DDBJ databases">
        <authorList>
            <person name="Arsene-Ploetze F."/>
        </authorList>
    </citation>
    <scope>NUCLEOTIDE SEQUENCE</scope>
    <source>
        <strain evidence="1">DSM 42138</strain>
    </source>
</reference>
<organism evidence="1 2">
    <name type="scientific">Actinacidiphila cocklensis</name>
    <dbReference type="NCBI Taxonomy" id="887465"/>
    <lineage>
        <taxon>Bacteria</taxon>
        <taxon>Bacillati</taxon>
        <taxon>Actinomycetota</taxon>
        <taxon>Actinomycetes</taxon>
        <taxon>Kitasatosporales</taxon>
        <taxon>Streptomycetaceae</taxon>
        <taxon>Actinacidiphila</taxon>
    </lineage>
</organism>
<sequence length="42" mass="4349">MTLPVRSGRARTVTVAAGERGDRPAGPVITAIPRLTAGFLES</sequence>
<evidence type="ECO:0000313" key="2">
    <source>
        <dbReference type="Proteomes" id="UP001152519"/>
    </source>
</evidence>
<keyword evidence="2" id="KW-1185">Reference proteome</keyword>
<dbReference type="AlphaFoldDB" id="A0A9W4E6L7"/>
<protein>
    <submittedName>
        <fullName evidence="1">Uncharacterized protein</fullName>
    </submittedName>
</protein>
<gene>
    <name evidence="1" type="ORF">SCOCK_230127</name>
</gene>
<evidence type="ECO:0000313" key="1">
    <source>
        <dbReference type="EMBL" id="CAG6394026.1"/>
    </source>
</evidence>
<name>A0A9W4E6L7_9ACTN</name>
<comment type="caution">
    <text evidence="1">The sequence shown here is derived from an EMBL/GenBank/DDBJ whole genome shotgun (WGS) entry which is preliminary data.</text>
</comment>
<dbReference type="Proteomes" id="UP001152519">
    <property type="component" value="Unassembled WGS sequence"/>
</dbReference>
<accession>A0A9W4E6L7</accession>
<dbReference type="EMBL" id="CAJSLV010000052">
    <property type="protein sequence ID" value="CAG6394026.1"/>
    <property type="molecule type" value="Genomic_DNA"/>
</dbReference>